<accession>F8PHM3</accession>
<dbReference type="STRING" id="936435.F8PHM3"/>
<organism evidence="3">
    <name type="scientific">Serpula lacrymans var. lacrymans (strain S7.3)</name>
    <name type="common">Dry rot fungus</name>
    <dbReference type="NCBI Taxonomy" id="936435"/>
    <lineage>
        <taxon>Eukaryota</taxon>
        <taxon>Fungi</taxon>
        <taxon>Dikarya</taxon>
        <taxon>Basidiomycota</taxon>
        <taxon>Agaricomycotina</taxon>
        <taxon>Agaricomycetes</taxon>
        <taxon>Agaricomycetidae</taxon>
        <taxon>Boletales</taxon>
        <taxon>Coniophorineae</taxon>
        <taxon>Serpulaceae</taxon>
        <taxon>Serpula</taxon>
    </lineage>
</organism>
<dbReference type="EMBL" id="GL945474">
    <property type="protein sequence ID" value="EGO05020.1"/>
    <property type="molecule type" value="Genomic_DNA"/>
</dbReference>
<dbReference type="OrthoDB" id="3253416at2759"/>
<dbReference type="HOGENOM" id="CLU_158819_0_0_1"/>
<sequence>MNYVNYETAIVQTHKVRLANWPTGLKFVNLSFIGTVGDIQTLHNSLRTGECHWEKLTRLQQIAHKLDLERRQEAGEIVGKPQKQRSDAGTKRKQGGSLQGGRGAAPAQRGHGGVPGQSAMSREIVESSGDE</sequence>
<evidence type="ECO:0000313" key="3">
    <source>
        <dbReference type="Proteomes" id="UP000008063"/>
    </source>
</evidence>
<evidence type="ECO:0000256" key="1">
    <source>
        <dbReference type="SAM" id="MobiDB-lite"/>
    </source>
</evidence>
<name>F8PHM3_SERL3</name>
<dbReference type="OMA" id="RINGWPI"/>
<keyword evidence="3" id="KW-1185">Reference proteome</keyword>
<proteinExistence type="predicted"/>
<dbReference type="AlphaFoldDB" id="F8PHM3"/>
<protein>
    <submittedName>
        <fullName evidence="2">Uncharacterized protein</fullName>
    </submittedName>
</protein>
<gene>
    <name evidence="2" type="ORF">SERLA73DRAFT_149302</name>
</gene>
<evidence type="ECO:0000313" key="2">
    <source>
        <dbReference type="EMBL" id="EGO05020.1"/>
    </source>
</evidence>
<dbReference type="InParanoid" id="F8PHM3"/>
<feature type="region of interest" description="Disordered" evidence="1">
    <location>
        <begin position="70"/>
        <end position="131"/>
    </location>
</feature>
<reference evidence="3" key="1">
    <citation type="journal article" date="2011" name="Science">
        <title>The plant cell wall-decomposing machinery underlies the functional diversity of forest fungi.</title>
        <authorList>
            <person name="Eastwood D.C."/>
            <person name="Floudas D."/>
            <person name="Binder M."/>
            <person name="Majcherczyk A."/>
            <person name="Schneider P."/>
            <person name="Aerts A."/>
            <person name="Asiegbu F.O."/>
            <person name="Baker S.E."/>
            <person name="Barry K."/>
            <person name="Bendiksby M."/>
            <person name="Blumentritt M."/>
            <person name="Coutinho P.M."/>
            <person name="Cullen D."/>
            <person name="de Vries R.P."/>
            <person name="Gathman A."/>
            <person name="Goodell B."/>
            <person name="Henrissat B."/>
            <person name="Ihrmark K."/>
            <person name="Kauserud H."/>
            <person name="Kohler A."/>
            <person name="LaButti K."/>
            <person name="Lapidus A."/>
            <person name="Lavin J.L."/>
            <person name="Lee Y.-H."/>
            <person name="Lindquist E."/>
            <person name="Lilly W."/>
            <person name="Lucas S."/>
            <person name="Morin E."/>
            <person name="Murat C."/>
            <person name="Oguiza J.A."/>
            <person name="Park J."/>
            <person name="Pisabarro A.G."/>
            <person name="Riley R."/>
            <person name="Rosling A."/>
            <person name="Salamov A."/>
            <person name="Schmidt O."/>
            <person name="Schmutz J."/>
            <person name="Skrede I."/>
            <person name="Stenlid J."/>
            <person name="Wiebenga A."/>
            <person name="Xie X."/>
            <person name="Kuees U."/>
            <person name="Hibbett D.S."/>
            <person name="Hoffmeister D."/>
            <person name="Hoegberg N."/>
            <person name="Martin F."/>
            <person name="Grigoriev I.V."/>
            <person name="Watkinson S.C."/>
        </authorList>
    </citation>
    <scope>NUCLEOTIDE SEQUENCE [LARGE SCALE GENOMIC DNA]</scope>
    <source>
        <strain evidence="3">strain S7.3</strain>
    </source>
</reference>
<dbReference type="Proteomes" id="UP000008063">
    <property type="component" value="Unassembled WGS sequence"/>
</dbReference>